<accession>A0A430AMY0</accession>
<evidence type="ECO:0000313" key="2">
    <source>
        <dbReference type="Proteomes" id="UP000287605"/>
    </source>
</evidence>
<reference evidence="1 2" key="1">
    <citation type="submission" date="2017-05" db="EMBL/GenBank/DDBJ databases">
        <title>Vagococcus spp. assemblies.</title>
        <authorList>
            <person name="Gulvik C.A."/>
        </authorList>
    </citation>
    <scope>NUCLEOTIDE SEQUENCE [LARGE SCALE GENOMIC DNA]</scope>
    <source>
        <strain evidence="1 2">CCUG 51432</strain>
    </source>
</reference>
<keyword evidence="2" id="KW-1185">Reference proteome</keyword>
<comment type="caution">
    <text evidence="1">The sequence shown here is derived from an EMBL/GenBank/DDBJ whole genome shotgun (WGS) entry which is preliminary data.</text>
</comment>
<proteinExistence type="predicted"/>
<dbReference type="Proteomes" id="UP000287605">
    <property type="component" value="Unassembled WGS sequence"/>
</dbReference>
<sequence>MEQNKWIEEELKILTSEAGSYQEKALMQELGKLIDEQEVRIERLRGEIDGVMWSPNKWKE</sequence>
<evidence type="ECO:0008006" key="3">
    <source>
        <dbReference type="Google" id="ProtNLM"/>
    </source>
</evidence>
<protein>
    <recommendedName>
        <fullName evidence="3">Phage protein</fullName>
    </recommendedName>
</protein>
<evidence type="ECO:0000313" key="1">
    <source>
        <dbReference type="EMBL" id="RSU09449.1"/>
    </source>
</evidence>
<gene>
    <name evidence="1" type="ORF">CBF29_11410</name>
</gene>
<name>A0A430AMY0_9ENTE</name>
<dbReference type="OrthoDB" id="2918624at2"/>
<dbReference type="AlphaFoldDB" id="A0A430AMY0"/>
<dbReference type="RefSeq" id="WP_126809853.1">
    <property type="nucleotide sequence ID" value="NZ_NGKA01000021.1"/>
</dbReference>
<organism evidence="1 2">
    <name type="scientific">Vagococcus elongatus</name>
    <dbReference type="NCBI Taxonomy" id="180344"/>
    <lineage>
        <taxon>Bacteria</taxon>
        <taxon>Bacillati</taxon>
        <taxon>Bacillota</taxon>
        <taxon>Bacilli</taxon>
        <taxon>Lactobacillales</taxon>
        <taxon>Enterococcaceae</taxon>
        <taxon>Vagococcus</taxon>
    </lineage>
</organism>
<dbReference type="EMBL" id="NGKA01000021">
    <property type="protein sequence ID" value="RSU09449.1"/>
    <property type="molecule type" value="Genomic_DNA"/>
</dbReference>